<protein>
    <submittedName>
        <fullName evidence="2">Uncharacterized protein</fullName>
    </submittedName>
</protein>
<dbReference type="EMBL" id="JASPKZ010006086">
    <property type="protein sequence ID" value="KAJ9587566.1"/>
    <property type="molecule type" value="Genomic_DNA"/>
</dbReference>
<dbReference type="Proteomes" id="UP001233999">
    <property type="component" value="Unassembled WGS sequence"/>
</dbReference>
<comment type="caution">
    <text evidence="2">The sequence shown here is derived from an EMBL/GenBank/DDBJ whole genome shotgun (WGS) entry which is preliminary data.</text>
</comment>
<evidence type="ECO:0000256" key="1">
    <source>
        <dbReference type="SAM" id="Coils"/>
    </source>
</evidence>
<organism evidence="2 3">
    <name type="scientific">Diploptera punctata</name>
    <name type="common">Pacific beetle cockroach</name>
    <dbReference type="NCBI Taxonomy" id="6984"/>
    <lineage>
        <taxon>Eukaryota</taxon>
        <taxon>Metazoa</taxon>
        <taxon>Ecdysozoa</taxon>
        <taxon>Arthropoda</taxon>
        <taxon>Hexapoda</taxon>
        <taxon>Insecta</taxon>
        <taxon>Pterygota</taxon>
        <taxon>Neoptera</taxon>
        <taxon>Polyneoptera</taxon>
        <taxon>Dictyoptera</taxon>
        <taxon>Blattodea</taxon>
        <taxon>Blaberoidea</taxon>
        <taxon>Blaberidae</taxon>
        <taxon>Diplopterinae</taxon>
        <taxon>Diploptera</taxon>
    </lineage>
</organism>
<sequence length="188" mass="22022">MIQLISPPQLLSQLIIPQLLCFSVYNEGNRTKQLEEWIQEIHSLYHLQELKNSTDPISILQTQLRYIIESNHKLEDDNFHLQEKIQNTNINNHQVQKELVKLRNNISVINSEGEREIDEILKTLPQQTAELIMKVVALHLENKECQTAVTDGSKDKNDLIKRAKILQEVAEQTRKKNEHLKEQLKMKM</sequence>
<gene>
    <name evidence="2" type="ORF">L9F63_018997</name>
</gene>
<reference evidence="2" key="1">
    <citation type="journal article" date="2023" name="IScience">
        <title>Live-bearing cockroach genome reveals convergent evolutionary mechanisms linked to viviparity in insects and beyond.</title>
        <authorList>
            <person name="Fouks B."/>
            <person name="Harrison M.C."/>
            <person name="Mikhailova A.A."/>
            <person name="Marchal E."/>
            <person name="English S."/>
            <person name="Carruthers M."/>
            <person name="Jennings E.C."/>
            <person name="Chiamaka E.L."/>
            <person name="Frigard R.A."/>
            <person name="Pippel M."/>
            <person name="Attardo G.M."/>
            <person name="Benoit J.B."/>
            <person name="Bornberg-Bauer E."/>
            <person name="Tobe S.S."/>
        </authorList>
    </citation>
    <scope>NUCLEOTIDE SEQUENCE</scope>
    <source>
        <strain evidence="2">Stay&amp;Tobe</strain>
    </source>
</reference>
<proteinExistence type="predicted"/>
<keyword evidence="1" id="KW-0175">Coiled coil</keyword>
<reference evidence="2" key="2">
    <citation type="submission" date="2023-05" db="EMBL/GenBank/DDBJ databases">
        <authorList>
            <person name="Fouks B."/>
        </authorList>
    </citation>
    <scope>NUCLEOTIDE SEQUENCE</scope>
    <source>
        <strain evidence="2">Stay&amp;Tobe</strain>
        <tissue evidence="2">Testes</tissue>
    </source>
</reference>
<evidence type="ECO:0000313" key="3">
    <source>
        <dbReference type="Proteomes" id="UP001233999"/>
    </source>
</evidence>
<feature type="coiled-coil region" evidence="1">
    <location>
        <begin position="85"/>
        <end position="112"/>
    </location>
</feature>
<accession>A0AAD7ZW89</accession>
<name>A0AAD7ZW89_DIPPU</name>
<dbReference type="AlphaFoldDB" id="A0AAD7ZW89"/>
<feature type="coiled-coil region" evidence="1">
    <location>
        <begin position="156"/>
        <end position="183"/>
    </location>
</feature>
<evidence type="ECO:0000313" key="2">
    <source>
        <dbReference type="EMBL" id="KAJ9587566.1"/>
    </source>
</evidence>
<keyword evidence="3" id="KW-1185">Reference proteome</keyword>